<reference evidence="1 2" key="1">
    <citation type="journal article" date="2019" name="Sci. Rep.">
        <title>A high-quality genome of Eragrostis curvula grass provides insights into Poaceae evolution and supports new strategies to enhance forage quality.</title>
        <authorList>
            <person name="Carballo J."/>
            <person name="Santos B.A.C.M."/>
            <person name="Zappacosta D."/>
            <person name="Garbus I."/>
            <person name="Selva J.P."/>
            <person name="Gallo C.A."/>
            <person name="Diaz A."/>
            <person name="Albertini E."/>
            <person name="Caccamo M."/>
            <person name="Echenique V."/>
        </authorList>
    </citation>
    <scope>NUCLEOTIDE SEQUENCE [LARGE SCALE GENOMIC DNA]</scope>
    <source>
        <strain evidence="2">cv. Victoria</strain>
        <tissue evidence="1">Leaf</tissue>
    </source>
</reference>
<name>A0A5J9VU47_9POAL</name>
<accession>A0A5J9VU47</accession>
<dbReference type="Gramene" id="TVU39273">
    <property type="protein sequence ID" value="TVU39273"/>
    <property type="gene ID" value="EJB05_12684"/>
</dbReference>
<protein>
    <submittedName>
        <fullName evidence="1">Uncharacterized protein</fullName>
    </submittedName>
</protein>
<dbReference type="EMBL" id="RWGY01000007">
    <property type="protein sequence ID" value="TVU39273.1"/>
    <property type="molecule type" value="Genomic_DNA"/>
</dbReference>
<keyword evidence="2" id="KW-1185">Reference proteome</keyword>
<gene>
    <name evidence="1" type="ORF">EJB05_12684</name>
</gene>
<evidence type="ECO:0000313" key="2">
    <source>
        <dbReference type="Proteomes" id="UP000324897"/>
    </source>
</evidence>
<dbReference type="Proteomes" id="UP000324897">
    <property type="component" value="Chromosome 4"/>
</dbReference>
<comment type="caution">
    <text evidence="1">The sequence shown here is derived from an EMBL/GenBank/DDBJ whole genome shotgun (WGS) entry which is preliminary data.</text>
</comment>
<dbReference type="AlphaFoldDB" id="A0A5J9VU47"/>
<evidence type="ECO:0000313" key="1">
    <source>
        <dbReference type="EMBL" id="TVU39273.1"/>
    </source>
</evidence>
<sequence length="124" mass="13418">MNIQDTGGGGRSGAIGGRGYPGGARWAAARHKHRRTAQHTQSNTDTLLQRSEFCRILAINLREGRLISLLLKVKIKIHEHGDMVSPTVSTATTDVFLCLLIASGGGAYEFLPLPSICLLDHLDQ</sequence>
<organism evidence="1 2">
    <name type="scientific">Eragrostis curvula</name>
    <name type="common">weeping love grass</name>
    <dbReference type="NCBI Taxonomy" id="38414"/>
    <lineage>
        <taxon>Eukaryota</taxon>
        <taxon>Viridiplantae</taxon>
        <taxon>Streptophyta</taxon>
        <taxon>Embryophyta</taxon>
        <taxon>Tracheophyta</taxon>
        <taxon>Spermatophyta</taxon>
        <taxon>Magnoliopsida</taxon>
        <taxon>Liliopsida</taxon>
        <taxon>Poales</taxon>
        <taxon>Poaceae</taxon>
        <taxon>PACMAD clade</taxon>
        <taxon>Chloridoideae</taxon>
        <taxon>Eragrostideae</taxon>
        <taxon>Eragrostidinae</taxon>
        <taxon>Eragrostis</taxon>
    </lineage>
</organism>
<proteinExistence type="predicted"/>